<dbReference type="EMBL" id="CP071872">
    <property type="protein sequence ID" value="UNM15705.1"/>
    <property type="molecule type" value="Genomic_DNA"/>
</dbReference>
<reference evidence="3 4" key="1">
    <citation type="submission" date="2021-03" db="EMBL/GenBank/DDBJ databases">
        <title>Complete genome of Streptomyces formicae strain 1H-GS9 (DSM 100524).</title>
        <authorList>
            <person name="Atanasov K.E."/>
            <person name="Altabella T."/>
            <person name="Ferrer A."/>
        </authorList>
    </citation>
    <scope>NUCLEOTIDE SEQUENCE [LARGE SCALE GENOMIC DNA]</scope>
    <source>
        <strain evidence="3 4">1H-GS9</strain>
    </source>
</reference>
<name>A0ABY3WVP5_9ACTN</name>
<organism evidence="3 4">
    <name type="scientific">Streptomyces formicae</name>
    <dbReference type="NCBI Taxonomy" id="1616117"/>
    <lineage>
        <taxon>Bacteria</taxon>
        <taxon>Bacillati</taxon>
        <taxon>Actinomycetota</taxon>
        <taxon>Actinomycetes</taxon>
        <taxon>Kitasatosporales</taxon>
        <taxon>Streptomycetaceae</taxon>
        <taxon>Streptomyces</taxon>
    </lineage>
</organism>
<evidence type="ECO:0000256" key="2">
    <source>
        <dbReference type="SAM" id="Phobius"/>
    </source>
</evidence>
<evidence type="ECO:0000256" key="1">
    <source>
        <dbReference type="SAM" id="MobiDB-lite"/>
    </source>
</evidence>
<feature type="region of interest" description="Disordered" evidence="1">
    <location>
        <begin position="66"/>
        <end position="114"/>
    </location>
</feature>
<dbReference type="RefSeq" id="WP_242337705.1">
    <property type="nucleotide sequence ID" value="NZ_CP071872.1"/>
</dbReference>
<evidence type="ECO:0000313" key="3">
    <source>
        <dbReference type="EMBL" id="UNM15705.1"/>
    </source>
</evidence>
<keyword evidence="2" id="KW-0472">Membrane</keyword>
<accession>A0ABY3WVP5</accession>
<gene>
    <name evidence="3" type="ORF">J4032_33400</name>
</gene>
<keyword evidence="2" id="KW-0812">Transmembrane</keyword>
<sequence>MSCPDCGHVVRGGSLGSSAGSWIARETLAGRISTLSRARKSLLAGGVVVVLGCFVAAVALLTGSDAGGEARADDDVAGGGIPTRVGPTSLPDPDDGDGGQGFEEWAGPGCPTGRYRETGRFENGRAAWYTVPSGGRRDDGCDGSFSAVPMSGSPEHDRGSTATWIWDLDARYAHCSLAVFVPRTTHATDAAGDPTVYRVLADPDDPGSAYTAFGVRQTAHRGELVPVGSYPVKGGTTFAVQLVDRGRDWGRAARVGAHHAAAQMLLVCRA</sequence>
<protein>
    <submittedName>
        <fullName evidence="3">Adhesin</fullName>
    </submittedName>
</protein>
<evidence type="ECO:0000313" key="4">
    <source>
        <dbReference type="Proteomes" id="UP000828924"/>
    </source>
</evidence>
<dbReference type="Proteomes" id="UP000828924">
    <property type="component" value="Chromosome"/>
</dbReference>
<keyword evidence="2" id="KW-1133">Transmembrane helix</keyword>
<keyword evidence="4" id="KW-1185">Reference proteome</keyword>
<feature type="transmembrane region" description="Helical" evidence="2">
    <location>
        <begin position="41"/>
        <end position="61"/>
    </location>
</feature>
<proteinExistence type="predicted"/>